<dbReference type="PANTHER" id="PTHR30204">
    <property type="entry name" value="REDOX-CYCLING DRUG-SENSING TRANSCRIPTIONAL ACTIVATOR SOXR"/>
    <property type="match status" value="1"/>
</dbReference>
<dbReference type="InterPro" id="IPR036724">
    <property type="entry name" value="Cobalamin-bd_sf"/>
</dbReference>
<dbReference type="SMART" id="SM00422">
    <property type="entry name" value="HTH_MERR"/>
    <property type="match status" value="1"/>
</dbReference>
<dbReference type="PANTHER" id="PTHR30204:SF67">
    <property type="entry name" value="HTH-TYPE TRANSCRIPTIONAL REGULATOR MLRA-RELATED"/>
    <property type="match status" value="1"/>
</dbReference>
<dbReference type="InterPro" id="IPR006158">
    <property type="entry name" value="Cobalamin-bd"/>
</dbReference>
<dbReference type="Gene3D" id="1.10.1240.10">
    <property type="entry name" value="Methionine synthase domain"/>
    <property type="match status" value="1"/>
</dbReference>
<dbReference type="Pfam" id="PF02607">
    <property type="entry name" value="B12-binding_2"/>
    <property type="match status" value="1"/>
</dbReference>
<organism evidence="6 7">
    <name type="scientific">Uliginosibacterium sediminicola</name>
    <dbReference type="NCBI Taxonomy" id="2024550"/>
    <lineage>
        <taxon>Bacteria</taxon>
        <taxon>Pseudomonadati</taxon>
        <taxon>Pseudomonadota</taxon>
        <taxon>Betaproteobacteria</taxon>
        <taxon>Rhodocyclales</taxon>
        <taxon>Zoogloeaceae</taxon>
        <taxon>Uliginosibacterium</taxon>
    </lineage>
</organism>
<dbReference type="PROSITE" id="PS50937">
    <property type="entry name" value="HTH_MERR_2"/>
    <property type="match status" value="1"/>
</dbReference>
<dbReference type="PROSITE" id="PS51332">
    <property type="entry name" value="B12_BINDING"/>
    <property type="match status" value="1"/>
</dbReference>
<dbReference type="SUPFAM" id="SSF52242">
    <property type="entry name" value="Cobalamin (vitamin B12)-binding domain"/>
    <property type="match status" value="1"/>
</dbReference>
<keyword evidence="3" id="KW-0804">Transcription</keyword>
<evidence type="ECO:0000259" key="5">
    <source>
        <dbReference type="PROSITE" id="PS51332"/>
    </source>
</evidence>
<dbReference type="InterPro" id="IPR003759">
    <property type="entry name" value="Cbl-bd_cap"/>
</dbReference>
<evidence type="ECO:0000313" key="7">
    <source>
        <dbReference type="Proteomes" id="UP001410394"/>
    </source>
</evidence>
<dbReference type="SUPFAM" id="SSF46955">
    <property type="entry name" value="Putative DNA-binding domain"/>
    <property type="match status" value="1"/>
</dbReference>
<dbReference type="InterPro" id="IPR009061">
    <property type="entry name" value="DNA-bd_dom_put_sf"/>
</dbReference>
<feature type="domain" description="HTH merR-type" evidence="4">
    <location>
        <begin position="16"/>
        <end position="85"/>
    </location>
</feature>
<evidence type="ECO:0000259" key="4">
    <source>
        <dbReference type="PROSITE" id="PS50937"/>
    </source>
</evidence>
<reference evidence="6 7" key="1">
    <citation type="journal article" date="2018" name="Int. J. Syst. Evol. Microbiol.">
        <title>Uliginosibacterium sediminicola sp. nov., isolated from freshwater sediment.</title>
        <authorList>
            <person name="Hwang W.M."/>
            <person name="Kim S.M."/>
            <person name="Kang K."/>
            <person name="Ahn T.Y."/>
        </authorList>
    </citation>
    <scope>NUCLEOTIDE SEQUENCE [LARGE SCALE GENOMIC DNA]</scope>
    <source>
        <strain evidence="6 7">M1-21</strain>
    </source>
</reference>
<evidence type="ECO:0000256" key="2">
    <source>
        <dbReference type="ARBA" id="ARBA00023125"/>
    </source>
</evidence>
<keyword evidence="7" id="KW-1185">Reference proteome</keyword>
<dbReference type="Gene3D" id="1.10.1660.10">
    <property type="match status" value="1"/>
</dbReference>
<protein>
    <submittedName>
        <fullName evidence="6">MerR family transcriptional regulator</fullName>
    </submittedName>
</protein>
<keyword evidence="1" id="KW-0805">Transcription regulation</keyword>
<dbReference type="EMBL" id="JBDIVE010000002">
    <property type="protein sequence ID" value="MEN3068169.1"/>
    <property type="molecule type" value="Genomic_DNA"/>
</dbReference>
<dbReference type="InterPro" id="IPR036594">
    <property type="entry name" value="Meth_synthase_dom"/>
</dbReference>
<dbReference type="Pfam" id="PF13411">
    <property type="entry name" value="MerR_1"/>
    <property type="match status" value="1"/>
</dbReference>
<sequence length="309" mass="33538">MSEAAAPSPATPASALFSIAVVERDTGIGKDTLRVWERRYGFPQPLRDEHGERLYPAEQVERLRRIRRLMDLGMRPGKIFAASDSELDSLLQASDSAGAATEAGHELLDLVRLAHSEALRVSLQQRLMKQGLERFVTDTLAPLNVAVGNAWMRGSIEVADEHLYTEHVQNLLRAAIAQRTAVEGAPRILLTTLPEEPHGLGLLMAEALLVSEGAQCVSLGTRTPLADILSAVDSGQFDVLALSFSAAFPQRLASSGLQQLSASLPEHVEIWAGGRGLGPRMPAFPRVRILGEIASVLQVLADWRSRQAH</sequence>
<comment type="caution">
    <text evidence="6">The sequence shown here is derived from an EMBL/GenBank/DDBJ whole genome shotgun (WGS) entry which is preliminary data.</text>
</comment>
<dbReference type="Proteomes" id="UP001410394">
    <property type="component" value="Unassembled WGS sequence"/>
</dbReference>
<evidence type="ECO:0000256" key="1">
    <source>
        <dbReference type="ARBA" id="ARBA00023015"/>
    </source>
</evidence>
<accession>A0ABU9YWP6</accession>
<dbReference type="InterPro" id="IPR047057">
    <property type="entry name" value="MerR_fam"/>
</dbReference>
<evidence type="ECO:0000256" key="3">
    <source>
        <dbReference type="ARBA" id="ARBA00023163"/>
    </source>
</evidence>
<name>A0ABU9YWP6_9RHOO</name>
<dbReference type="Gene3D" id="3.40.50.280">
    <property type="entry name" value="Cobalamin-binding domain"/>
    <property type="match status" value="1"/>
</dbReference>
<dbReference type="CDD" id="cd01104">
    <property type="entry name" value="HTH_MlrA-CarA"/>
    <property type="match status" value="1"/>
</dbReference>
<dbReference type="InterPro" id="IPR000551">
    <property type="entry name" value="MerR-type_HTH_dom"/>
</dbReference>
<proteinExistence type="predicted"/>
<keyword evidence="2" id="KW-0238">DNA-binding</keyword>
<feature type="domain" description="B12-binding" evidence="5">
    <location>
        <begin position="185"/>
        <end position="309"/>
    </location>
</feature>
<evidence type="ECO:0000313" key="6">
    <source>
        <dbReference type="EMBL" id="MEN3068169.1"/>
    </source>
</evidence>
<gene>
    <name evidence="6" type="ORF">ABDB84_06735</name>
</gene>
<dbReference type="RefSeq" id="WP_345918928.1">
    <property type="nucleotide sequence ID" value="NZ_JBDIVE010000002.1"/>
</dbReference>